<dbReference type="Proteomes" id="UP001180845">
    <property type="component" value="Unassembled WGS sequence"/>
</dbReference>
<keyword evidence="5" id="KW-0732">Signal</keyword>
<reference evidence="7" key="1">
    <citation type="submission" date="2023-07" db="EMBL/GenBank/DDBJ databases">
        <title>Sequencing the genomes of 1000 actinobacteria strains.</title>
        <authorList>
            <person name="Klenk H.-P."/>
        </authorList>
    </citation>
    <scope>NUCLEOTIDE SEQUENCE</scope>
    <source>
        <strain evidence="7">DSM 45977</strain>
    </source>
</reference>
<feature type="domain" description="GH84" evidence="6">
    <location>
        <begin position="209"/>
        <end position="492"/>
    </location>
</feature>
<gene>
    <name evidence="7" type="ORF">JOF55_001731</name>
</gene>
<dbReference type="InterPro" id="IPR011496">
    <property type="entry name" value="O-GlcNAcase_cat"/>
</dbReference>
<keyword evidence="2 3" id="KW-0326">Glycosidase</keyword>
<dbReference type="Gene3D" id="1.20.58.460">
    <property type="entry name" value="Hyaluronidase post-catalytic domain-like"/>
    <property type="match status" value="1"/>
</dbReference>
<dbReference type="InterPro" id="IPR015882">
    <property type="entry name" value="HEX_bac_N"/>
</dbReference>
<comment type="similarity">
    <text evidence="3">Belongs to the glycosyl hydrolase 84 family.</text>
</comment>
<evidence type="ECO:0000256" key="1">
    <source>
        <dbReference type="ARBA" id="ARBA00022801"/>
    </source>
</evidence>
<feature type="region of interest" description="Disordered" evidence="4">
    <location>
        <begin position="32"/>
        <end position="69"/>
    </location>
</feature>
<evidence type="ECO:0000256" key="2">
    <source>
        <dbReference type="ARBA" id="ARBA00023295"/>
    </source>
</evidence>
<dbReference type="InterPro" id="IPR017853">
    <property type="entry name" value="GH"/>
</dbReference>
<accession>A0AAE3ZCY5</accession>
<feature type="chain" id="PRO_5042292046" evidence="5">
    <location>
        <begin position="27"/>
        <end position="685"/>
    </location>
</feature>
<sequence>MRGTPRRHVGRQAVLMSLLCALILMAGCAGGASTGDSPADGSPARSSSQAAPSAESDRRALPRVTPRPQEMTRLGRDVRVHGTVEVVVDSLVDQPTRELVVRVLRAAGASRVAVHGPGTAVAGAALRVRLGRRDAPGVTEGLRHVGFEAPPAPLPSEGYVLAARGGEDSTLVLGASDPTGAYYAVQTLRQLAEPGRIAGAGIVDHPATPVRGTVEGFYGSPWTHAERMDQLAFHGEVKLNTYIYAPKDDPYHREQWREPYPPAELARLEELIEQAATHHVDFTFALSPGTSICYSDPSDFAALKAKLQQMYDAGVRSFSVPLDDISYTEWNCAGDRAKYGPPGPGAAGRAQVDLLNRVQREFIDTHPGAQPLQTVPTEYSDVEDSPYKTALRERLAPEVQVMWTGDGVIPGDITVANAREAAEVWGRKTLLWDNYPVNDFDGSTGRIMLGPYAKRAPGLSEQLTGVVVNPMNQAAASKVVEIGAAGFAWNGEDFDPQRAWQAAAEYLAGDRFTGDERGLRPDPETTEALLVFFDLNHMAPLPSGEPWLAPAPELARRLDGFRATWADGDRAAALTRLRSYAEAIAEAPERIRAGAAHDFVSDSAPWLRATDLWGAALLSTVDGLRARLNGDAAGAREHFDEATELAGRAGSIRTVPGETLPQGPVEVADGVLDVFIRQAPDMRMR</sequence>
<feature type="signal peptide" evidence="5">
    <location>
        <begin position="1"/>
        <end position="26"/>
    </location>
</feature>
<evidence type="ECO:0000256" key="3">
    <source>
        <dbReference type="PROSITE-ProRule" id="PRU01353"/>
    </source>
</evidence>
<dbReference type="Gene3D" id="3.20.20.80">
    <property type="entry name" value="Glycosidases"/>
    <property type="match status" value="1"/>
</dbReference>
<dbReference type="InterPro" id="IPR051822">
    <property type="entry name" value="Glycosyl_Hydrolase_84"/>
</dbReference>
<dbReference type="GO" id="GO:0004415">
    <property type="term" value="F:hyalurononglucosaminidase activity"/>
    <property type="evidence" value="ECO:0007669"/>
    <property type="project" value="UniProtKB-EC"/>
</dbReference>
<feature type="active site" description="Proton donor" evidence="3">
    <location>
        <position position="324"/>
    </location>
</feature>
<dbReference type="EMBL" id="JAVDXW010000001">
    <property type="protein sequence ID" value="MDR7301550.1"/>
    <property type="molecule type" value="Genomic_DNA"/>
</dbReference>
<dbReference type="Pfam" id="PF07555">
    <property type="entry name" value="NAGidase"/>
    <property type="match status" value="1"/>
</dbReference>
<dbReference type="SUPFAM" id="SSF51445">
    <property type="entry name" value="(Trans)glycosidases"/>
    <property type="match status" value="1"/>
</dbReference>
<evidence type="ECO:0000256" key="5">
    <source>
        <dbReference type="SAM" id="SignalP"/>
    </source>
</evidence>
<dbReference type="InterPro" id="IPR029018">
    <property type="entry name" value="Hex-like_dom2"/>
</dbReference>
<dbReference type="PROSITE" id="PS51257">
    <property type="entry name" value="PROKAR_LIPOPROTEIN"/>
    <property type="match status" value="1"/>
</dbReference>
<dbReference type="PANTHER" id="PTHR13170:SF16">
    <property type="entry name" value="PROTEIN O-GLCNACASE"/>
    <property type="match status" value="1"/>
</dbReference>
<dbReference type="PROSITE" id="PS52009">
    <property type="entry name" value="GH84"/>
    <property type="match status" value="1"/>
</dbReference>
<dbReference type="SUPFAM" id="SSF55545">
    <property type="entry name" value="beta-N-acetylhexosaminidase-like domain"/>
    <property type="match status" value="1"/>
</dbReference>
<organism evidence="7 8">
    <name type="scientific">Haloactinomyces albus</name>
    <dbReference type="NCBI Taxonomy" id="1352928"/>
    <lineage>
        <taxon>Bacteria</taxon>
        <taxon>Bacillati</taxon>
        <taxon>Actinomycetota</taxon>
        <taxon>Actinomycetes</taxon>
        <taxon>Actinopolysporales</taxon>
        <taxon>Actinopolysporaceae</taxon>
        <taxon>Haloactinomyces</taxon>
    </lineage>
</organism>
<dbReference type="AlphaFoldDB" id="A0AAE3ZCY5"/>
<dbReference type="PANTHER" id="PTHR13170">
    <property type="entry name" value="O-GLCNACASE"/>
    <property type="match status" value="1"/>
</dbReference>
<evidence type="ECO:0000256" key="4">
    <source>
        <dbReference type="SAM" id="MobiDB-lite"/>
    </source>
</evidence>
<proteinExistence type="inferred from homology"/>
<keyword evidence="8" id="KW-1185">Reference proteome</keyword>
<protein>
    <submittedName>
        <fullName evidence="7">Hyaluronoglucosaminidase</fullName>
        <ecNumber evidence="7">3.2.1.35</ecNumber>
    </submittedName>
</protein>
<name>A0AAE3ZCY5_9ACTN</name>
<dbReference type="EC" id="3.2.1.35" evidence="7"/>
<evidence type="ECO:0000259" key="6">
    <source>
        <dbReference type="PROSITE" id="PS52009"/>
    </source>
</evidence>
<feature type="compositionally biased region" description="Low complexity" evidence="4">
    <location>
        <begin position="42"/>
        <end position="54"/>
    </location>
</feature>
<dbReference type="Gene3D" id="3.30.379.10">
    <property type="entry name" value="Chitobiase/beta-hexosaminidase domain 2-like"/>
    <property type="match status" value="1"/>
</dbReference>
<evidence type="ECO:0000313" key="8">
    <source>
        <dbReference type="Proteomes" id="UP001180845"/>
    </source>
</evidence>
<comment type="caution">
    <text evidence="7">The sequence shown here is derived from an EMBL/GenBank/DDBJ whole genome shotgun (WGS) entry which is preliminary data.</text>
</comment>
<dbReference type="Pfam" id="PF02838">
    <property type="entry name" value="Glyco_hydro_20b"/>
    <property type="match status" value="1"/>
</dbReference>
<dbReference type="GO" id="GO:0005975">
    <property type="term" value="P:carbohydrate metabolic process"/>
    <property type="evidence" value="ECO:0007669"/>
    <property type="project" value="UniProtKB-ARBA"/>
</dbReference>
<keyword evidence="1 3" id="KW-0378">Hydrolase</keyword>
<evidence type="ECO:0000313" key="7">
    <source>
        <dbReference type="EMBL" id="MDR7301550.1"/>
    </source>
</evidence>
<dbReference type="GO" id="GO:1901135">
    <property type="term" value="P:carbohydrate derivative metabolic process"/>
    <property type="evidence" value="ECO:0007669"/>
    <property type="project" value="UniProtKB-ARBA"/>
</dbReference>